<gene>
    <name evidence="2" type="ORF">EDS130_LOCUS4241</name>
    <name evidence="3" type="ORF">XAT740_LOCUS10921</name>
</gene>
<dbReference type="AlphaFoldDB" id="A0A813S382"/>
<keyword evidence="1" id="KW-0472">Membrane</keyword>
<keyword evidence="1" id="KW-1133">Transmembrane helix</keyword>
<proteinExistence type="predicted"/>
<accession>A0A813S382</accession>
<organism evidence="2 5">
    <name type="scientific">Adineta ricciae</name>
    <name type="common">Rotifer</name>
    <dbReference type="NCBI Taxonomy" id="249248"/>
    <lineage>
        <taxon>Eukaryota</taxon>
        <taxon>Metazoa</taxon>
        <taxon>Spiralia</taxon>
        <taxon>Gnathifera</taxon>
        <taxon>Rotifera</taxon>
        <taxon>Eurotatoria</taxon>
        <taxon>Bdelloidea</taxon>
        <taxon>Adinetida</taxon>
        <taxon>Adinetidae</taxon>
        <taxon>Adineta</taxon>
    </lineage>
</organism>
<dbReference type="EMBL" id="CAJNOJ010000011">
    <property type="protein sequence ID" value="CAF0788892.1"/>
    <property type="molecule type" value="Genomic_DNA"/>
</dbReference>
<reference evidence="2" key="1">
    <citation type="submission" date="2021-02" db="EMBL/GenBank/DDBJ databases">
        <authorList>
            <person name="Nowell W R."/>
        </authorList>
    </citation>
    <scope>NUCLEOTIDE SEQUENCE</scope>
</reference>
<evidence type="ECO:0000256" key="1">
    <source>
        <dbReference type="SAM" id="Phobius"/>
    </source>
</evidence>
<evidence type="ECO:0000313" key="2">
    <source>
        <dbReference type="EMBL" id="CAF0788892.1"/>
    </source>
</evidence>
<protein>
    <submittedName>
        <fullName evidence="2">Uncharacterized protein</fullName>
    </submittedName>
</protein>
<evidence type="ECO:0000313" key="5">
    <source>
        <dbReference type="Proteomes" id="UP000663852"/>
    </source>
</evidence>
<sequence>MLFFRRRDTFSQSNLTDQERCIHACLFFAFLLLTITIVLFYFAATYKGTDDQRLYYYLGAGISLTFLLLITLCTVMYIRRFYGSVMSPSQRQGIILESDHESSKYSSQHP</sequence>
<evidence type="ECO:0000313" key="3">
    <source>
        <dbReference type="EMBL" id="CAF0955933.1"/>
    </source>
</evidence>
<dbReference type="Proteomes" id="UP000663828">
    <property type="component" value="Unassembled WGS sequence"/>
</dbReference>
<keyword evidence="4" id="KW-1185">Reference proteome</keyword>
<dbReference type="EMBL" id="CAJNOR010000590">
    <property type="protein sequence ID" value="CAF0955933.1"/>
    <property type="molecule type" value="Genomic_DNA"/>
</dbReference>
<keyword evidence="1" id="KW-0812">Transmembrane</keyword>
<feature type="transmembrane region" description="Helical" evidence="1">
    <location>
        <begin position="21"/>
        <end position="42"/>
    </location>
</feature>
<dbReference type="Proteomes" id="UP000663852">
    <property type="component" value="Unassembled WGS sequence"/>
</dbReference>
<name>A0A813S382_ADIRI</name>
<evidence type="ECO:0000313" key="4">
    <source>
        <dbReference type="Proteomes" id="UP000663828"/>
    </source>
</evidence>
<comment type="caution">
    <text evidence="2">The sequence shown here is derived from an EMBL/GenBank/DDBJ whole genome shotgun (WGS) entry which is preliminary data.</text>
</comment>
<feature type="transmembrane region" description="Helical" evidence="1">
    <location>
        <begin position="54"/>
        <end position="78"/>
    </location>
</feature>
<dbReference type="OrthoDB" id="10041771at2759"/>